<comment type="cofactor">
    <cofactor evidence="1 6">
        <name>pyridoxal 5'-phosphate</name>
        <dbReference type="ChEBI" id="CHEBI:597326"/>
    </cofactor>
</comment>
<dbReference type="PANTHER" id="PTHR42885:SF2">
    <property type="entry name" value="HISTIDINOL-PHOSPHATE AMINOTRANSFERASE"/>
    <property type="match status" value="1"/>
</dbReference>
<dbReference type="InterPro" id="IPR001917">
    <property type="entry name" value="Aminotrans_II_pyridoxalP_BS"/>
</dbReference>
<keyword evidence="8" id="KW-0456">Lyase</keyword>
<comment type="similarity">
    <text evidence="6">Belongs to the class-II pyridoxal-phosphate-dependent aminotransferase family.</text>
</comment>
<reference evidence="8 9" key="1">
    <citation type="submission" date="2018-06" db="EMBL/GenBank/DDBJ databases">
        <authorList>
            <consortium name="Pathogen Informatics"/>
            <person name="Doyle S."/>
        </authorList>
    </citation>
    <scope>NUCLEOTIDE SEQUENCE [LARGE SCALE GENOMIC DNA]</scope>
    <source>
        <strain evidence="8 9">NCTC10702</strain>
    </source>
</reference>
<organism evidence="8 9">
    <name type="scientific">Staphylococcus aureus</name>
    <dbReference type="NCBI Taxonomy" id="1280"/>
    <lineage>
        <taxon>Bacteria</taxon>
        <taxon>Bacillati</taxon>
        <taxon>Bacillota</taxon>
        <taxon>Bacilli</taxon>
        <taxon>Bacillales</taxon>
        <taxon>Staphylococcaceae</taxon>
        <taxon>Staphylococcus</taxon>
    </lineage>
</organism>
<keyword evidence="3 8" id="KW-0032">Aminotransferase</keyword>
<evidence type="ECO:0000256" key="3">
    <source>
        <dbReference type="ARBA" id="ARBA00022576"/>
    </source>
</evidence>
<dbReference type="GO" id="GO:0016829">
    <property type="term" value="F:lyase activity"/>
    <property type="evidence" value="ECO:0007669"/>
    <property type="project" value="UniProtKB-KW"/>
</dbReference>
<dbReference type="GO" id="GO:0030170">
    <property type="term" value="F:pyridoxal phosphate binding"/>
    <property type="evidence" value="ECO:0007669"/>
    <property type="project" value="InterPro"/>
</dbReference>
<dbReference type="InterPro" id="IPR004839">
    <property type="entry name" value="Aminotransferase_I/II_large"/>
</dbReference>
<evidence type="ECO:0000259" key="7">
    <source>
        <dbReference type="Pfam" id="PF00155"/>
    </source>
</evidence>
<dbReference type="Pfam" id="PF00155">
    <property type="entry name" value="Aminotran_1_2"/>
    <property type="match status" value="1"/>
</dbReference>
<accession>A0A380EMU6</accession>
<dbReference type="PROSITE" id="PS00599">
    <property type="entry name" value="AA_TRANSFER_CLASS_2"/>
    <property type="match status" value="1"/>
</dbReference>
<keyword evidence="4 8" id="KW-0808">Transferase</keyword>
<sequence length="223" mass="24895">MKSPVTPLDEKTMTSIISATPYNLYPDAAYEQFKEAYAKFYGLSPEQIIAGNGSDELIQKLMLIMPEGPALTLNPDFFMYQAYAAQVNREIAFVDAGSDLTFDLETILTKIDEVQPSFFIMSNPHNPSGKQFDTAFLTAIADKMKALNGYFVIDEAYLDYGTAYDVELAPHILRMRTLSKAFGIAGLRLGVLISTAGTIKHIQKNRTSISIKCIYAKYCDLYF</sequence>
<dbReference type="InterPro" id="IPR015421">
    <property type="entry name" value="PyrdxlP-dep_Trfase_major"/>
</dbReference>
<keyword evidence="5 6" id="KW-0663">Pyridoxal phosphate</keyword>
<dbReference type="GO" id="GO:0008483">
    <property type="term" value="F:transaminase activity"/>
    <property type="evidence" value="ECO:0007669"/>
    <property type="project" value="UniProtKB-KW"/>
</dbReference>
<dbReference type="Gene3D" id="3.40.640.10">
    <property type="entry name" value="Type I PLP-dependent aspartate aminotransferase-like (Major domain)"/>
    <property type="match status" value="1"/>
</dbReference>
<dbReference type="PANTHER" id="PTHR42885">
    <property type="entry name" value="HISTIDINOL-PHOSPHATE AMINOTRANSFERASE-RELATED"/>
    <property type="match status" value="1"/>
</dbReference>
<evidence type="ECO:0000256" key="5">
    <source>
        <dbReference type="ARBA" id="ARBA00022898"/>
    </source>
</evidence>
<evidence type="ECO:0000313" key="9">
    <source>
        <dbReference type="Proteomes" id="UP000254116"/>
    </source>
</evidence>
<gene>
    <name evidence="8" type="primary">cobD</name>
    <name evidence="8" type="ORF">NCTC10702_04151</name>
</gene>
<evidence type="ECO:0000256" key="4">
    <source>
        <dbReference type="ARBA" id="ARBA00022679"/>
    </source>
</evidence>
<feature type="domain" description="Aminotransferase class I/classII large" evidence="7">
    <location>
        <begin position="17"/>
        <end position="208"/>
    </location>
</feature>
<dbReference type="InterPro" id="IPR015424">
    <property type="entry name" value="PyrdxlP-dep_Trfase"/>
</dbReference>
<dbReference type="SUPFAM" id="SSF53383">
    <property type="entry name" value="PLP-dependent transferases"/>
    <property type="match status" value="1"/>
</dbReference>
<evidence type="ECO:0000256" key="2">
    <source>
        <dbReference type="ARBA" id="ARBA00015148"/>
    </source>
</evidence>
<evidence type="ECO:0000313" key="8">
    <source>
        <dbReference type="EMBL" id="SUL38131.1"/>
    </source>
</evidence>
<proteinExistence type="inferred from homology"/>
<dbReference type="Proteomes" id="UP000254116">
    <property type="component" value="Unassembled WGS sequence"/>
</dbReference>
<dbReference type="CDD" id="cd00609">
    <property type="entry name" value="AAT_like"/>
    <property type="match status" value="1"/>
</dbReference>
<dbReference type="EMBL" id="UHBY01000003">
    <property type="protein sequence ID" value="SUL38131.1"/>
    <property type="molecule type" value="Genomic_DNA"/>
</dbReference>
<name>A0A380EMU6_STAAU</name>
<evidence type="ECO:0000256" key="1">
    <source>
        <dbReference type="ARBA" id="ARBA00001933"/>
    </source>
</evidence>
<evidence type="ECO:0000256" key="6">
    <source>
        <dbReference type="RuleBase" id="RU003693"/>
    </source>
</evidence>
<protein>
    <recommendedName>
        <fullName evidence="2">Putative pyridoxal phosphate-dependent acyltransferase</fullName>
    </recommendedName>
</protein>
<dbReference type="AlphaFoldDB" id="A0A380EMU6"/>